<dbReference type="SMART" id="SM00028">
    <property type="entry name" value="TPR"/>
    <property type="match status" value="6"/>
</dbReference>
<keyword evidence="1" id="KW-0677">Repeat</keyword>
<feature type="repeat" description="TPR" evidence="3">
    <location>
        <begin position="403"/>
        <end position="436"/>
    </location>
</feature>
<name>A0ABV6JNS4_9PROT</name>
<reference evidence="4 5" key="1">
    <citation type="submission" date="2024-09" db="EMBL/GenBank/DDBJ databases">
        <authorList>
            <person name="Sun Q."/>
            <person name="Mori K."/>
        </authorList>
    </citation>
    <scope>NUCLEOTIDE SEQUENCE [LARGE SCALE GENOMIC DNA]</scope>
    <source>
        <strain evidence="4 5">TBRC 5777</strain>
    </source>
</reference>
<evidence type="ECO:0000256" key="1">
    <source>
        <dbReference type="ARBA" id="ARBA00022737"/>
    </source>
</evidence>
<dbReference type="PANTHER" id="PTHR45586:SF1">
    <property type="entry name" value="LIPOPOLYSACCHARIDE ASSEMBLY PROTEIN B"/>
    <property type="match status" value="1"/>
</dbReference>
<feature type="repeat" description="TPR" evidence="3">
    <location>
        <begin position="335"/>
        <end position="368"/>
    </location>
</feature>
<dbReference type="SUPFAM" id="SSF53474">
    <property type="entry name" value="alpha/beta-Hydrolases"/>
    <property type="match status" value="1"/>
</dbReference>
<dbReference type="PROSITE" id="PS50005">
    <property type="entry name" value="TPR"/>
    <property type="match status" value="3"/>
</dbReference>
<keyword evidence="2 3" id="KW-0802">TPR repeat</keyword>
<dbReference type="Pfam" id="PF14559">
    <property type="entry name" value="TPR_19"/>
    <property type="match status" value="1"/>
</dbReference>
<dbReference type="InterPro" id="IPR029058">
    <property type="entry name" value="AB_hydrolase_fold"/>
</dbReference>
<proteinExistence type="predicted"/>
<dbReference type="PANTHER" id="PTHR45586">
    <property type="entry name" value="TPR REPEAT-CONTAINING PROTEIN PA4667"/>
    <property type="match status" value="1"/>
</dbReference>
<dbReference type="Gene3D" id="1.25.40.10">
    <property type="entry name" value="Tetratricopeptide repeat domain"/>
    <property type="match status" value="1"/>
</dbReference>
<dbReference type="RefSeq" id="WP_377043083.1">
    <property type="nucleotide sequence ID" value="NZ_JBHLUN010000002.1"/>
</dbReference>
<dbReference type="Proteomes" id="UP001589865">
    <property type="component" value="Unassembled WGS sequence"/>
</dbReference>
<dbReference type="InterPro" id="IPR011990">
    <property type="entry name" value="TPR-like_helical_dom_sf"/>
</dbReference>
<evidence type="ECO:0000313" key="5">
    <source>
        <dbReference type="Proteomes" id="UP001589865"/>
    </source>
</evidence>
<dbReference type="EMBL" id="JBHLUN010000002">
    <property type="protein sequence ID" value="MFC0407388.1"/>
    <property type="molecule type" value="Genomic_DNA"/>
</dbReference>
<dbReference type="SUPFAM" id="SSF48452">
    <property type="entry name" value="TPR-like"/>
    <property type="match status" value="1"/>
</dbReference>
<evidence type="ECO:0000313" key="4">
    <source>
        <dbReference type="EMBL" id="MFC0407388.1"/>
    </source>
</evidence>
<dbReference type="InterPro" id="IPR051012">
    <property type="entry name" value="CellSynth/LPSAsmb/PSIAsmb"/>
</dbReference>
<feature type="repeat" description="TPR" evidence="3">
    <location>
        <begin position="471"/>
        <end position="504"/>
    </location>
</feature>
<evidence type="ECO:0000256" key="3">
    <source>
        <dbReference type="PROSITE-ProRule" id="PRU00339"/>
    </source>
</evidence>
<accession>A0ABV6JNS4</accession>
<gene>
    <name evidence="4" type="ORF">ACFFGY_03955</name>
</gene>
<comment type="caution">
    <text evidence="4">The sequence shown here is derived from an EMBL/GenBank/DDBJ whole genome shotgun (WGS) entry which is preliminary data.</text>
</comment>
<protein>
    <submittedName>
        <fullName evidence="4">Tetratricopeptide repeat protein</fullName>
    </submittedName>
</protein>
<evidence type="ECO:0000256" key="2">
    <source>
        <dbReference type="ARBA" id="ARBA00022803"/>
    </source>
</evidence>
<organism evidence="4 5">
    <name type="scientific">Roseomonas elaeocarpi</name>
    <dbReference type="NCBI Taxonomy" id="907779"/>
    <lineage>
        <taxon>Bacteria</taxon>
        <taxon>Pseudomonadati</taxon>
        <taxon>Pseudomonadota</taxon>
        <taxon>Alphaproteobacteria</taxon>
        <taxon>Acetobacterales</taxon>
        <taxon>Roseomonadaceae</taxon>
        <taxon>Roseomonas</taxon>
    </lineage>
</organism>
<dbReference type="InterPro" id="IPR019734">
    <property type="entry name" value="TPR_rpt"/>
</dbReference>
<sequence>MLLYSSSDLYAVFQPGKSDFLLITFGFNGMEADDSNFWGKHFCQQAQINAVGFMCRRSDWFPASAMLPAIAQVLPQISQFRHRITYGGSMGGFGALRYAKELGADTTIAYSPQYSIDPKIVGHFDPNFTELFQPLLNNAMEPDQRHIAEHAYVFFDPLHVKDREHARLIKAAAPGVILIDMPHTGHSAGSAFASTYKATRLIEAALNHDTNLIRRLTAEARRTTPVRTGYVAAAALNKHPRWAAGIVSGRGSVIPPHLVKSLRSAMKQKLSALEQQARSNASIDTAIVDLRKALKAEFSDGDAVLGQARKLAREQRKEEAVDILRSLVQAAPRHAEAHFHLAGMLIDLGQLEEAVRMARRATELEADNAHYHARHAVAEDRIGNLTDAVEASRRAVSCAPIDVKLRDVLSALLIKQGRFTEALDVTRKAVALDPAFLPGQMRLSHLAAQAKSYDEALQAAQQVVALDGEKAQALLVLALRHRAMNNLAEATKIMARGLQIDPHHKGLLEQFKKLQDAQ</sequence>
<keyword evidence="5" id="KW-1185">Reference proteome</keyword>